<dbReference type="PROSITE" id="PS51635">
    <property type="entry name" value="PNPLA"/>
    <property type="match status" value="1"/>
</dbReference>
<feature type="compositionally biased region" description="Basic and acidic residues" evidence="7">
    <location>
        <begin position="16"/>
        <end position="37"/>
    </location>
</feature>
<dbReference type="GO" id="GO:0006641">
    <property type="term" value="P:triglyceride metabolic process"/>
    <property type="evidence" value="ECO:0007669"/>
    <property type="project" value="UniProtKB-ARBA"/>
</dbReference>
<evidence type="ECO:0000256" key="2">
    <source>
        <dbReference type="ARBA" id="ARBA00022801"/>
    </source>
</evidence>
<dbReference type="Pfam" id="PF11815">
    <property type="entry name" value="DUF3336"/>
    <property type="match status" value="1"/>
</dbReference>
<dbReference type="GO" id="GO:0004806">
    <property type="term" value="F:triacylglycerol lipase activity"/>
    <property type="evidence" value="ECO:0007669"/>
    <property type="project" value="InterPro"/>
</dbReference>
<dbReference type="InterPro" id="IPR050301">
    <property type="entry name" value="NTE"/>
</dbReference>
<dbReference type="InterPro" id="IPR002641">
    <property type="entry name" value="PNPLA_dom"/>
</dbReference>
<comment type="similarity">
    <text evidence="6">Belongs to the PLPL family.</text>
</comment>
<feature type="short sequence motif" description="GXGXXG" evidence="5">
    <location>
        <begin position="228"/>
        <end position="233"/>
    </location>
</feature>
<dbReference type="Pfam" id="PF01734">
    <property type="entry name" value="Patatin"/>
    <property type="match status" value="1"/>
</dbReference>
<comment type="function">
    <text evidence="6">Lipid hydrolase.</text>
</comment>
<reference evidence="9" key="2">
    <citation type="journal article" date="2022" name="Microb. Genom.">
        <title>A chromosome-scale genome assembly of the tomato pathogen Cladosporium fulvum reveals a compartmentalized genome architecture and the presence of a dispensable chromosome.</title>
        <authorList>
            <person name="Zaccaron A.Z."/>
            <person name="Chen L.H."/>
            <person name="Samaras A."/>
            <person name="Stergiopoulos I."/>
        </authorList>
    </citation>
    <scope>NUCLEOTIDE SEQUENCE</scope>
    <source>
        <strain evidence="9">Race5_Kim</strain>
    </source>
</reference>
<keyword evidence="10" id="KW-1185">Reference proteome</keyword>
<evidence type="ECO:0000256" key="3">
    <source>
        <dbReference type="ARBA" id="ARBA00022963"/>
    </source>
</evidence>
<dbReference type="AlphaFoldDB" id="A0A9Q8L4S6"/>
<accession>A0A9Q8L4S6</accession>
<dbReference type="GO" id="GO:0016042">
    <property type="term" value="P:lipid catabolic process"/>
    <property type="evidence" value="ECO:0007669"/>
    <property type="project" value="UniProtKB-UniRule"/>
</dbReference>
<keyword evidence="4 5" id="KW-0443">Lipid metabolism</keyword>
<organism evidence="9 10">
    <name type="scientific">Passalora fulva</name>
    <name type="common">Tomato leaf mold</name>
    <name type="synonym">Cladosporium fulvum</name>
    <dbReference type="NCBI Taxonomy" id="5499"/>
    <lineage>
        <taxon>Eukaryota</taxon>
        <taxon>Fungi</taxon>
        <taxon>Dikarya</taxon>
        <taxon>Ascomycota</taxon>
        <taxon>Pezizomycotina</taxon>
        <taxon>Dothideomycetes</taxon>
        <taxon>Dothideomycetidae</taxon>
        <taxon>Mycosphaerellales</taxon>
        <taxon>Mycosphaerellaceae</taxon>
        <taxon>Fulvia</taxon>
    </lineage>
</organism>
<dbReference type="SUPFAM" id="SSF52151">
    <property type="entry name" value="FabD/lysophospholipase-like"/>
    <property type="match status" value="1"/>
</dbReference>
<gene>
    <name evidence="9" type="ORF">CLAFUR5_01583</name>
</gene>
<dbReference type="PANTHER" id="PTHR14226:SF10">
    <property type="entry name" value="TRIACYLGLYCEROL LIPASE 4-RELATED"/>
    <property type="match status" value="1"/>
</dbReference>
<dbReference type="Gene3D" id="3.40.1090.10">
    <property type="entry name" value="Cytosolic phospholipase A2 catalytic domain"/>
    <property type="match status" value="2"/>
</dbReference>
<keyword evidence="2 5" id="KW-0378">Hydrolase</keyword>
<dbReference type="GO" id="GO:0016020">
    <property type="term" value="C:membrane"/>
    <property type="evidence" value="ECO:0007669"/>
    <property type="project" value="UniProtKB-SubCell"/>
</dbReference>
<comment type="caution">
    <text evidence="5">Lacks conserved residue(s) required for the propagation of feature annotation.</text>
</comment>
<dbReference type="InterPro" id="IPR016035">
    <property type="entry name" value="Acyl_Trfase/lysoPLipase"/>
</dbReference>
<dbReference type="KEGG" id="ffu:CLAFUR5_01583"/>
<dbReference type="RefSeq" id="XP_047755163.1">
    <property type="nucleotide sequence ID" value="XM_047900731.1"/>
</dbReference>
<dbReference type="OMA" id="AQMFTDY"/>
<evidence type="ECO:0000313" key="10">
    <source>
        <dbReference type="Proteomes" id="UP000756132"/>
    </source>
</evidence>
<feature type="region of interest" description="Disordered" evidence="7">
    <location>
        <begin position="570"/>
        <end position="596"/>
    </location>
</feature>
<feature type="region of interest" description="Disordered" evidence="7">
    <location>
        <begin position="629"/>
        <end position="667"/>
    </location>
</feature>
<evidence type="ECO:0000256" key="5">
    <source>
        <dbReference type="PROSITE-ProRule" id="PRU01161"/>
    </source>
</evidence>
<keyword evidence="3 5" id="KW-0442">Lipid degradation</keyword>
<evidence type="ECO:0000313" key="9">
    <source>
        <dbReference type="EMBL" id="UJO10797.1"/>
    </source>
</evidence>
<comment type="subcellular location">
    <subcellularLocation>
        <location evidence="6">Membrane</location>
        <topology evidence="6">Single-pass membrane protein</topology>
    </subcellularLocation>
</comment>
<protein>
    <recommendedName>
        <fullName evidence="6">Patatin-like phospholipase domain-containing protein</fullName>
        <ecNumber evidence="6">3.1.1.-</ecNumber>
    </recommendedName>
</protein>
<dbReference type="PANTHER" id="PTHR14226">
    <property type="entry name" value="NEUROPATHY TARGET ESTERASE/SWISS CHEESE D.MELANOGASTER"/>
    <property type="match status" value="1"/>
</dbReference>
<dbReference type="InterPro" id="IPR021771">
    <property type="entry name" value="Triacylglycerol_lipase_N"/>
</dbReference>
<feature type="active site" description="Nucleophile" evidence="5">
    <location>
        <position position="257"/>
    </location>
</feature>
<evidence type="ECO:0000256" key="7">
    <source>
        <dbReference type="SAM" id="MobiDB-lite"/>
    </source>
</evidence>
<proteinExistence type="inferred from homology"/>
<dbReference type="EMBL" id="CP090163">
    <property type="protein sequence ID" value="UJO10797.1"/>
    <property type="molecule type" value="Genomic_DNA"/>
</dbReference>
<evidence type="ECO:0000256" key="1">
    <source>
        <dbReference type="ARBA" id="ARBA00002682"/>
    </source>
</evidence>
<reference evidence="9" key="1">
    <citation type="submission" date="2021-12" db="EMBL/GenBank/DDBJ databases">
        <authorList>
            <person name="Zaccaron A."/>
            <person name="Stergiopoulos I."/>
        </authorList>
    </citation>
    <scope>NUCLEOTIDE SEQUENCE</scope>
    <source>
        <strain evidence="9">Race5_Kim</strain>
    </source>
</reference>
<feature type="short sequence motif" description="GXSXG" evidence="5">
    <location>
        <begin position="255"/>
        <end position="259"/>
    </location>
</feature>
<comment type="function">
    <text evidence="1">Probable lipid hydrolase.</text>
</comment>
<dbReference type="OrthoDB" id="10049244at2759"/>
<feature type="domain" description="PNPLA" evidence="8">
    <location>
        <begin position="224"/>
        <end position="421"/>
    </location>
</feature>
<dbReference type="EC" id="3.1.1.-" evidence="6"/>
<feature type="compositionally biased region" description="Polar residues" evidence="7">
    <location>
        <begin position="629"/>
        <end position="650"/>
    </location>
</feature>
<dbReference type="GeneID" id="71981461"/>
<sequence length="734" mass="81431">MDLLLGSRLVESTRCDHVATKQRATRDEASERSKDARASSSRRRGYATSLARPIRLANGLLATAYNIRQQWDGSGDRAEQAKRRELMHMQDADTAAQWRTAADKLDILEGNHYWKFDETSDECNMDLIRLRLDHLKKANHEGNMDEMLHQIRNALKRDLGGMGNVRLFQHSLVGTKHLIEEYTEVVKYTIERIAMFCETADAPTVNRYLDTMKAARQSFGSTALMLSGGGTLGMCHIGVVKCLLEEGLLPRVVCGSSAGSIVGSVLCTQKTSAISAKLDELCKGDLSVFQGADEWQGVPGMAINILKGDPAFDVSNLCRVMRSLLGNITFKEAYNLTGMVLNIHVSCRDKHNLPRLLNHVTAPNVIIWSAVASSCSLPLVFEPPGLRAKHPETGEVEAWGHSDHKWIDGSIEGDLPAQTLERLFNVNNFIASQVNPHVAAFLPKEGEAPSFVRRSLTVSQANLIYLLDNVMDRGWDSFPVKMAHAVLSQKYDGDVTILPNISWVPWLQVLANPNHEFMMRATREGEQATWPKLDRIHNSVAIELSLEEGIRHIQTMQVAGIRPDGARLRRVPSSTRSERGLSHVRRRRGGPGGLNIISRLPRGRGNLHRSIKSMIEGPTLTPALLAGQSTSDHVLSSSDEIPSGQSSPLTSYDEKDSHYDDDGDDTSDIMEPTEHERKMLAFLSQPASPSISMKAFWGTDAQRPPAPSSPEIKKAMTGLQMSMIMPEWKKSRHH</sequence>
<evidence type="ECO:0000256" key="6">
    <source>
        <dbReference type="RuleBase" id="RU362055"/>
    </source>
</evidence>
<evidence type="ECO:0000259" key="8">
    <source>
        <dbReference type="PROSITE" id="PS51635"/>
    </source>
</evidence>
<evidence type="ECO:0000256" key="4">
    <source>
        <dbReference type="ARBA" id="ARBA00023098"/>
    </source>
</evidence>
<dbReference type="Proteomes" id="UP000756132">
    <property type="component" value="Chromosome 1"/>
</dbReference>
<feature type="region of interest" description="Disordered" evidence="7">
    <location>
        <begin position="16"/>
        <end position="46"/>
    </location>
</feature>
<feature type="active site" description="Proton acceptor" evidence="5">
    <location>
        <position position="408"/>
    </location>
</feature>
<name>A0A9Q8L4S6_PASFU</name>